<dbReference type="EMBL" id="SPNV01000124">
    <property type="protein sequence ID" value="KAF5860607.1"/>
    <property type="molecule type" value="Genomic_DNA"/>
</dbReference>
<keyword evidence="1" id="KW-0677">Repeat</keyword>
<dbReference type="InterPro" id="IPR002110">
    <property type="entry name" value="Ankyrin_rpt"/>
</dbReference>
<protein>
    <recommendedName>
        <fullName evidence="7">Ankyrin repeat-containing domain protein</fullName>
    </recommendedName>
</protein>
<gene>
    <name evidence="5" type="ORF">ETB97_001311</name>
</gene>
<dbReference type="Pfam" id="PF12796">
    <property type="entry name" value="Ank_2"/>
    <property type="match status" value="1"/>
</dbReference>
<dbReference type="PANTHER" id="PTHR24171">
    <property type="entry name" value="ANKYRIN REPEAT DOMAIN-CONTAINING PROTEIN 39-RELATED"/>
    <property type="match status" value="1"/>
</dbReference>
<feature type="repeat" description="ANK" evidence="3">
    <location>
        <begin position="252"/>
        <end position="284"/>
    </location>
</feature>
<evidence type="ECO:0000256" key="4">
    <source>
        <dbReference type="SAM" id="MobiDB-lite"/>
    </source>
</evidence>
<dbReference type="AlphaFoldDB" id="A0A8H6A4F1"/>
<dbReference type="SUPFAM" id="SSF48403">
    <property type="entry name" value="Ankyrin repeat"/>
    <property type="match status" value="1"/>
</dbReference>
<evidence type="ECO:0000256" key="3">
    <source>
        <dbReference type="PROSITE-ProRule" id="PRU00023"/>
    </source>
</evidence>
<name>A0A8H6A4F1_PETAA</name>
<dbReference type="Gene3D" id="1.25.40.20">
    <property type="entry name" value="Ankyrin repeat-containing domain"/>
    <property type="match status" value="1"/>
</dbReference>
<feature type="repeat" description="ANK" evidence="3">
    <location>
        <begin position="219"/>
        <end position="251"/>
    </location>
</feature>
<proteinExistence type="predicted"/>
<evidence type="ECO:0000313" key="6">
    <source>
        <dbReference type="Proteomes" id="UP000541154"/>
    </source>
</evidence>
<dbReference type="SMART" id="SM00248">
    <property type="entry name" value="ANK"/>
    <property type="match status" value="3"/>
</dbReference>
<reference evidence="5 6" key="1">
    <citation type="submission" date="2019-04" db="EMBL/GenBank/DDBJ databases">
        <title>Aspergillus burnettii sp. nov., novel species from soil in southeast Queensland.</title>
        <authorList>
            <person name="Gilchrist C.L.M."/>
            <person name="Pitt J.I."/>
            <person name="Lange L."/>
            <person name="Lacey H.J."/>
            <person name="Vuong D."/>
            <person name="Midgley D.J."/>
            <person name="Greenfield P."/>
            <person name="Bradbury M."/>
            <person name="Lacey E."/>
            <person name="Busk P.K."/>
            <person name="Pilgaard B."/>
            <person name="Chooi Y.H."/>
            <person name="Piggott A.M."/>
        </authorList>
    </citation>
    <scope>NUCLEOTIDE SEQUENCE [LARGE SCALE GENOMIC DNA]</scope>
    <source>
        <strain evidence="5 6">FRR 5400</strain>
    </source>
</reference>
<accession>A0A8H6A4F1</accession>
<evidence type="ECO:0000313" key="5">
    <source>
        <dbReference type="EMBL" id="KAF5860607.1"/>
    </source>
</evidence>
<keyword evidence="2 3" id="KW-0040">ANK repeat</keyword>
<evidence type="ECO:0000256" key="1">
    <source>
        <dbReference type="ARBA" id="ARBA00022737"/>
    </source>
</evidence>
<evidence type="ECO:0008006" key="7">
    <source>
        <dbReference type="Google" id="ProtNLM"/>
    </source>
</evidence>
<feature type="region of interest" description="Disordered" evidence="4">
    <location>
        <begin position="191"/>
        <end position="216"/>
    </location>
</feature>
<feature type="compositionally biased region" description="Polar residues" evidence="4">
    <location>
        <begin position="191"/>
        <end position="202"/>
    </location>
</feature>
<evidence type="ECO:0000256" key="2">
    <source>
        <dbReference type="ARBA" id="ARBA00023043"/>
    </source>
</evidence>
<dbReference type="PROSITE" id="PS50088">
    <property type="entry name" value="ANK_REPEAT"/>
    <property type="match status" value="3"/>
</dbReference>
<keyword evidence="6" id="KW-1185">Reference proteome</keyword>
<feature type="repeat" description="ANK" evidence="3">
    <location>
        <begin position="285"/>
        <end position="311"/>
    </location>
</feature>
<sequence length="311" mass="33977">MGSSTHSTNSISIMEERLALERRRERNRIAQRKHRENAKLGTKVTRSREQSSECSSAKSLLPEQPSRCTGYTTSQEGLPFSAFLGSGVDYNHNLDQITTESLFSDMLLASQSSEYNYSHLDHASSPAVPQLPPYTIDAGFTTNPTKRESCIDNYQFPSPYIQPDRSSPTATLPSSLCASCHACANPQLFSHPSLANTPTRPISQHKDRDPRPGALGPHTWTTPLHISVTRGHLSAVRLLLDRGADPNAIDGEGSTVLHTAVRAGHHTIVRELLRYNADPSSVDAAGWLPLHYAAEAGDENCLRALLQTGGE</sequence>
<dbReference type="InterPro" id="IPR036770">
    <property type="entry name" value="Ankyrin_rpt-contain_sf"/>
</dbReference>
<dbReference type="PROSITE" id="PS50297">
    <property type="entry name" value="ANK_REP_REGION"/>
    <property type="match status" value="3"/>
</dbReference>
<feature type="region of interest" description="Disordered" evidence="4">
    <location>
        <begin position="27"/>
        <end position="70"/>
    </location>
</feature>
<comment type="caution">
    <text evidence="5">The sequence shown here is derived from an EMBL/GenBank/DDBJ whole genome shotgun (WGS) entry which is preliminary data.</text>
</comment>
<organism evidence="5 6">
    <name type="scientific">Petromyces alliaceus</name>
    <name type="common">Aspergillus alliaceus</name>
    <dbReference type="NCBI Taxonomy" id="209559"/>
    <lineage>
        <taxon>Eukaryota</taxon>
        <taxon>Fungi</taxon>
        <taxon>Dikarya</taxon>
        <taxon>Ascomycota</taxon>
        <taxon>Pezizomycotina</taxon>
        <taxon>Eurotiomycetes</taxon>
        <taxon>Eurotiomycetidae</taxon>
        <taxon>Eurotiales</taxon>
        <taxon>Aspergillaceae</taxon>
        <taxon>Aspergillus</taxon>
        <taxon>Aspergillus subgen. Circumdati</taxon>
    </lineage>
</organism>
<dbReference type="Proteomes" id="UP000541154">
    <property type="component" value="Unassembled WGS sequence"/>
</dbReference>